<evidence type="ECO:0000313" key="2">
    <source>
        <dbReference type="Proteomes" id="UP000838821"/>
    </source>
</evidence>
<keyword evidence="2" id="KW-1185">Reference proteome</keyword>
<reference evidence="1" key="1">
    <citation type="submission" date="2022-01" db="EMBL/GenBank/DDBJ databases">
        <authorList>
            <person name="Criscuolo A."/>
        </authorList>
    </citation>
    <scope>NUCLEOTIDE SEQUENCE</scope>
    <source>
        <strain evidence="1">CIP111891</strain>
    </source>
</reference>
<name>A0ABM9CYK6_9BACL</name>
<dbReference type="Proteomes" id="UP000838821">
    <property type="component" value="Unassembled WGS sequence"/>
</dbReference>
<protein>
    <submittedName>
        <fullName evidence="1">Uncharacterized protein</fullName>
    </submittedName>
</protein>
<sequence>MKIIITAAEAIEKGVWLELLRLFGRDADEDIWPQQEFILTEQQAIKLNLIKK</sequence>
<accession>A0ABM9CYK6</accession>
<dbReference type="EMBL" id="CAKMMW010000026">
    <property type="protein sequence ID" value="CAH1226360.1"/>
    <property type="molecule type" value="Genomic_DNA"/>
</dbReference>
<evidence type="ECO:0000313" key="1">
    <source>
        <dbReference type="EMBL" id="CAH1226360.1"/>
    </source>
</evidence>
<proteinExistence type="predicted"/>
<organism evidence="1 2">
    <name type="scientific">Paenibacillus allorhizoplanae</name>
    <dbReference type="NCBI Taxonomy" id="2905648"/>
    <lineage>
        <taxon>Bacteria</taxon>
        <taxon>Bacillati</taxon>
        <taxon>Bacillota</taxon>
        <taxon>Bacilli</taxon>
        <taxon>Bacillales</taxon>
        <taxon>Paenibacillaceae</taxon>
        <taxon>Paenibacillus</taxon>
    </lineage>
</organism>
<comment type="caution">
    <text evidence="1">The sequence shown here is derived from an EMBL/GenBank/DDBJ whole genome shotgun (WGS) entry which is preliminary data.</text>
</comment>
<dbReference type="RefSeq" id="WP_236292074.1">
    <property type="nucleotide sequence ID" value="NZ_CAKMMW010000026.1"/>
</dbReference>
<gene>
    <name evidence="1" type="ORF">PAECIP111891_05939</name>
</gene>